<reference evidence="2" key="1">
    <citation type="submission" date="2019-03" db="EMBL/GenBank/DDBJ databases">
        <title>Lake Tanganyika Metagenome-Assembled Genomes (MAGs).</title>
        <authorList>
            <person name="Tran P."/>
        </authorList>
    </citation>
    <scope>NUCLEOTIDE SEQUENCE</scope>
    <source>
        <strain evidence="2">K_DeepCast_150m_m2_040</strain>
    </source>
</reference>
<evidence type="ECO:0000313" key="3">
    <source>
        <dbReference type="Proteomes" id="UP000779900"/>
    </source>
</evidence>
<feature type="domain" description="Secretion system C-terminal sorting" evidence="1">
    <location>
        <begin position="389"/>
        <end position="470"/>
    </location>
</feature>
<dbReference type="Gene3D" id="2.60.40.4070">
    <property type="match status" value="1"/>
</dbReference>
<feature type="non-terminal residue" evidence="2">
    <location>
        <position position="1"/>
    </location>
</feature>
<dbReference type="AlphaFoldDB" id="A0A937XJ87"/>
<dbReference type="NCBIfam" id="TIGR04183">
    <property type="entry name" value="Por_Secre_tail"/>
    <property type="match status" value="1"/>
</dbReference>
<dbReference type="InterPro" id="IPR026444">
    <property type="entry name" value="Secre_tail"/>
</dbReference>
<comment type="caution">
    <text evidence="2">The sequence shown here is derived from an EMBL/GenBank/DDBJ whole genome shotgun (WGS) entry which is preliminary data.</text>
</comment>
<dbReference type="InterPro" id="IPR015915">
    <property type="entry name" value="Kelch-typ_b-propeller"/>
</dbReference>
<dbReference type="Pfam" id="PF18962">
    <property type="entry name" value="Por_Secre_tail"/>
    <property type="match status" value="1"/>
</dbReference>
<dbReference type="Gene3D" id="2.120.10.80">
    <property type="entry name" value="Kelch-type beta propeller"/>
    <property type="match status" value="2"/>
</dbReference>
<name>A0A937XJ87_UNCW3</name>
<proteinExistence type="predicted"/>
<protein>
    <submittedName>
        <fullName evidence="2">T9SS type A sorting domain-containing protein</fullName>
    </submittedName>
</protein>
<dbReference type="SUPFAM" id="SSF117281">
    <property type="entry name" value="Kelch motif"/>
    <property type="match status" value="1"/>
</dbReference>
<dbReference type="Proteomes" id="UP000779900">
    <property type="component" value="Unassembled WGS sequence"/>
</dbReference>
<evidence type="ECO:0000313" key="2">
    <source>
        <dbReference type="EMBL" id="MBM3332364.1"/>
    </source>
</evidence>
<organism evidence="2 3">
    <name type="scientific">candidate division WOR-3 bacterium</name>
    <dbReference type="NCBI Taxonomy" id="2052148"/>
    <lineage>
        <taxon>Bacteria</taxon>
        <taxon>Bacteria division WOR-3</taxon>
    </lineage>
</organism>
<gene>
    <name evidence="2" type="ORF">FJY68_11050</name>
</gene>
<accession>A0A937XJ87</accession>
<evidence type="ECO:0000259" key="1">
    <source>
        <dbReference type="Pfam" id="PF18962"/>
    </source>
</evidence>
<sequence>HMVGDSNPANNLVTRTVYTTAWVRRADIPPQWKKRKVKSAALAYATTTDKVYAMKGSGSTDFWVYDRGTDVWDTLAPMPTTPSGKKPRDGVSFAFDPDHGTQGRIWAIKASGTPDFYYYDIANDSWVSKRSMVVTYRDLPYSNRTYRAPRRGSAIAYAAEAGTQGSVYGMPGNATNYFWRYDIAKDSWFYPHDSVYAERNGVPYYKYIPLDIPGGPFGIRCRYGSDMAYLSAYNRVYVLKGSGTVEAYGFSHLANAWNETLDMNTLYGYRNRRVKMGGALAGLGDRLYALKGGNTQQFWHYNFASDSWKQNTDLPVAASGRRVKVKRGARLAGADSTIFCLKGSSTYEFWEYGPGSDTVPVLAGPQPNREGVMAEVSGLDLSKPWLTAYPNPARLGLNISYNVTSTAPTRLRVYDAAGKVVARLWDATRSRGQYVTHWSGLAADGRQVPAGIYFAKLESGDTRLTQKLVIQR</sequence>
<dbReference type="EMBL" id="VGIR01000080">
    <property type="protein sequence ID" value="MBM3332364.1"/>
    <property type="molecule type" value="Genomic_DNA"/>
</dbReference>